<dbReference type="Proteomes" id="UP000199475">
    <property type="component" value="Unassembled WGS sequence"/>
</dbReference>
<evidence type="ECO:0008006" key="5">
    <source>
        <dbReference type="Google" id="ProtNLM"/>
    </source>
</evidence>
<keyword evidence="1" id="KW-0472">Membrane</keyword>
<dbReference type="InterPro" id="IPR046112">
    <property type="entry name" value="DUF6049"/>
</dbReference>
<dbReference type="RefSeq" id="WP_143008156.1">
    <property type="nucleotide sequence ID" value="NZ_FNGP01000001.1"/>
</dbReference>
<evidence type="ECO:0000256" key="2">
    <source>
        <dbReference type="SAM" id="SignalP"/>
    </source>
</evidence>
<dbReference type="EMBL" id="FNGP01000001">
    <property type="protein sequence ID" value="SDL09832.1"/>
    <property type="molecule type" value="Genomic_DNA"/>
</dbReference>
<feature type="signal peptide" evidence="2">
    <location>
        <begin position="1"/>
        <end position="27"/>
    </location>
</feature>
<feature type="transmembrane region" description="Helical" evidence="1">
    <location>
        <begin position="531"/>
        <end position="551"/>
    </location>
</feature>
<organism evidence="3 4">
    <name type="scientific">Tessaracoccus oleiagri</name>
    <dbReference type="NCBI Taxonomy" id="686624"/>
    <lineage>
        <taxon>Bacteria</taxon>
        <taxon>Bacillati</taxon>
        <taxon>Actinomycetota</taxon>
        <taxon>Actinomycetes</taxon>
        <taxon>Propionibacteriales</taxon>
        <taxon>Propionibacteriaceae</taxon>
        <taxon>Tessaracoccus</taxon>
    </lineage>
</organism>
<proteinExistence type="predicted"/>
<reference evidence="3 4" key="1">
    <citation type="submission" date="2016-10" db="EMBL/GenBank/DDBJ databases">
        <authorList>
            <person name="de Groot N.N."/>
        </authorList>
    </citation>
    <scope>NUCLEOTIDE SEQUENCE [LARGE SCALE GENOMIC DNA]</scope>
    <source>
        <strain evidence="3 4">CGMCC 1.9159</strain>
    </source>
</reference>
<protein>
    <recommendedName>
        <fullName evidence="5">Secreted protein</fullName>
    </recommendedName>
</protein>
<accession>A0A1G9HAD2</accession>
<dbReference type="OrthoDB" id="5185072at2"/>
<name>A0A1G9HAD2_9ACTN</name>
<feature type="chain" id="PRO_5011730235" description="Secreted protein" evidence="2">
    <location>
        <begin position="28"/>
        <end position="567"/>
    </location>
</feature>
<evidence type="ECO:0000256" key="1">
    <source>
        <dbReference type="SAM" id="Phobius"/>
    </source>
</evidence>
<evidence type="ECO:0000313" key="4">
    <source>
        <dbReference type="Proteomes" id="UP000199475"/>
    </source>
</evidence>
<sequence length="567" mass="59306">MTRTQVSLCLAVALTLALLGLGGPARADEGPQGRVQITTVTPARIDPADAEDIVTISGTFTNTTGLPLAWASAELWHYTGRLSSFEEIDAAISAIDEAPVGTRHEPGTILTEQEPLAPGATATFTIGAPVSAIAAEASELASIVGVHVRAVPEGTSQRVTVARARALVPHGALPFELVDVNLLTAAPGQVPGSNAVSDELTADIAGRLTEQLAASAPASTVTVIDPAIYRAALQLADDGAGDEAAIAFVEAIDRLRMEGKLWRLPHGNPNLARMPESLRAQVPVWADEVVVPGLEDVPSVAIVRDVAAVPQGFDHVVTFAAGEGPTRFFHLLGDGRPTLLADAPAPSAPVGLPLASDPWPVLDGQVTVMQNRTPLRLDLTTEPGTEPGPDADTRALTLAAYSSNLPDQETAVGYLTSSRVAAFDPSQISLTVSPSFVMGSRTNQFPATITNQTTLPVHLRIALRSENPQRIRVPDTDVIEVGSGESMTLLLEPQAAANGVTTVHAQLQSPEGQRLGPTLAVEITATEFGRVGWILIIVSGAVVLGGTVWRIRAVRREQAKEASESGQ</sequence>
<dbReference type="AlphaFoldDB" id="A0A1G9HAD2"/>
<keyword evidence="4" id="KW-1185">Reference proteome</keyword>
<keyword evidence="1" id="KW-0812">Transmembrane</keyword>
<keyword evidence="1" id="KW-1133">Transmembrane helix</keyword>
<keyword evidence="2" id="KW-0732">Signal</keyword>
<evidence type="ECO:0000313" key="3">
    <source>
        <dbReference type="EMBL" id="SDL09832.1"/>
    </source>
</evidence>
<dbReference type="Pfam" id="PF19516">
    <property type="entry name" value="DUF6049"/>
    <property type="match status" value="1"/>
</dbReference>
<gene>
    <name evidence="3" type="ORF">SAMN04488242_0180</name>
</gene>
<dbReference type="STRING" id="686624.SAMN04488242_0180"/>